<dbReference type="PROSITE" id="PS50968">
    <property type="entry name" value="BIOTINYL_LIPOYL"/>
    <property type="match status" value="1"/>
</dbReference>
<dbReference type="InterPro" id="IPR011054">
    <property type="entry name" value="Rudment_hybrid_motif"/>
</dbReference>
<accession>A0A558H6S1</accession>
<evidence type="ECO:0000256" key="2">
    <source>
        <dbReference type="ARBA" id="ARBA00013263"/>
    </source>
</evidence>
<dbReference type="InterPro" id="IPR011764">
    <property type="entry name" value="Biotin_carboxylation_dom"/>
</dbReference>
<evidence type="ECO:0000259" key="8">
    <source>
        <dbReference type="PROSITE" id="PS50968"/>
    </source>
</evidence>
<evidence type="ECO:0000313" key="12">
    <source>
        <dbReference type="Proteomes" id="UP000316500"/>
    </source>
</evidence>
<dbReference type="PANTHER" id="PTHR18866">
    <property type="entry name" value="CARBOXYLASE:PYRUVATE/ACETYL-COA/PROPIONYL-COA CARBOXYLASE"/>
    <property type="match status" value="1"/>
</dbReference>
<dbReference type="GO" id="GO:0004075">
    <property type="term" value="F:biotin carboxylase activity"/>
    <property type="evidence" value="ECO:0007669"/>
    <property type="project" value="UniProtKB-EC"/>
</dbReference>
<protein>
    <recommendedName>
        <fullName evidence="2">biotin carboxylase</fullName>
        <ecNumber evidence="2">6.3.4.14</ecNumber>
    </recommendedName>
</protein>
<dbReference type="FunFam" id="3.40.50.20:FF:000010">
    <property type="entry name" value="Propionyl-CoA carboxylase subunit alpha"/>
    <property type="match status" value="1"/>
</dbReference>
<evidence type="ECO:0000256" key="1">
    <source>
        <dbReference type="ARBA" id="ARBA00001953"/>
    </source>
</evidence>
<dbReference type="PANTHER" id="PTHR18866:SF33">
    <property type="entry name" value="METHYLCROTONOYL-COA CARBOXYLASE SUBUNIT ALPHA, MITOCHONDRIAL-RELATED"/>
    <property type="match status" value="1"/>
</dbReference>
<dbReference type="InterPro" id="IPR005481">
    <property type="entry name" value="BC-like_N"/>
</dbReference>
<organism evidence="11 12">
    <name type="scientific">Paenarthrobacter nitroguajacolicus</name>
    <name type="common">Arthrobacter nitroguajacolicus</name>
    <dbReference type="NCBI Taxonomy" id="211146"/>
    <lineage>
        <taxon>Bacteria</taxon>
        <taxon>Bacillati</taxon>
        <taxon>Actinomycetota</taxon>
        <taxon>Actinomycetes</taxon>
        <taxon>Micrococcales</taxon>
        <taxon>Micrococcaceae</taxon>
        <taxon>Paenarthrobacter</taxon>
    </lineage>
</organism>
<dbReference type="Pfam" id="PF00289">
    <property type="entry name" value="Biotin_carb_N"/>
    <property type="match status" value="1"/>
</dbReference>
<dbReference type="InterPro" id="IPR001882">
    <property type="entry name" value="Biotin_BS"/>
</dbReference>
<dbReference type="OrthoDB" id="9760256at2"/>
<proteinExistence type="predicted"/>
<dbReference type="EMBL" id="VNFK01000004">
    <property type="protein sequence ID" value="TVU64826.1"/>
    <property type="molecule type" value="Genomic_DNA"/>
</dbReference>
<dbReference type="SUPFAM" id="SSF51230">
    <property type="entry name" value="Single hybrid motif"/>
    <property type="match status" value="1"/>
</dbReference>
<dbReference type="InterPro" id="IPR011761">
    <property type="entry name" value="ATP-grasp"/>
</dbReference>
<dbReference type="EC" id="6.3.4.14" evidence="2"/>
<evidence type="ECO:0000256" key="7">
    <source>
        <dbReference type="PROSITE-ProRule" id="PRU00409"/>
    </source>
</evidence>
<dbReference type="InterPro" id="IPR005479">
    <property type="entry name" value="CPAse_ATP-bd"/>
</dbReference>
<sequence length="585" mass="61471">MRKVLIANRGEIAVRVARACDDAGISSVAVYANIDADAMHVGAADEAYSLDGNSPADTYLNIGKLLGIAAQSGADAVHPGYGFLSENADFAQAVLDAGLEWIGPSPESIRQLGNKITAREIAVRAGAPLVAGSDGPVSSAAEARAFAEEHGLPMAIKAAFGGGGRGLKVVRELAEVEEAFDSAVREAVAAFGRGECFLEQYLDRPRHVEAQIIADKLGNVIVVGTRDCSLQRRHQKLVEEAPAPFLSETQRQKIYDGSKAIVREAGYYGAGTVEFLVSADGAVAFLEVNTRLQVEHPITEETAGIDLVQEQFRIAAGLPLSISDDPAPRGHSFEFRINAEDVGRGFLPSPGTVALFEAPTGPGIRVDSGVRSGSFVAPQFDSLLAKLIVTGADRQQALRRARRALAEITITGLATVLPFHRAVLESEDFTSVAGMRVHTRWIETDFADQIPVDPEYNVVAPEGGRRTITIDVDGKRLAVGLPADLLDGWARSGQGIPAFTAPADTPGSVSTDSPAESALVSSMAGTVVKWLVEPGANVAAGDPLVVLEAMKMETQVPAHRTGTLSEVLSAPGGAVTVGAVLAHIE</sequence>
<dbReference type="GO" id="GO:0005524">
    <property type="term" value="F:ATP binding"/>
    <property type="evidence" value="ECO:0007669"/>
    <property type="project" value="UniProtKB-UniRule"/>
</dbReference>
<keyword evidence="6" id="KW-0092">Biotin</keyword>
<dbReference type="Pfam" id="PF02785">
    <property type="entry name" value="Biotin_carb_C"/>
    <property type="match status" value="1"/>
</dbReference>
<dbReference type="RefSeq" id="WP_144649032.1">
    <property type="nucleotide sequence ID" value="NZ_VNFK01000004.1"/>
</dbReference>
<keyword evidence="3" id="KW-0436">Ligase</keyword>
<dbReference type="PROSITE" id="PS00867">
    <property type="entry name" value="CPSASE_2"/>
    <property type="match status" value="1"/>
</dbReference>
<dbReference type="PROSITE" id="PS00188">
    <property type="entry name" value="BIOTIN"/>
    <property type="match status" value="1"/>
</dbReference>
<dbReference type="Proteomes" id="UP000316500">
    <property type="component" value="Unassembled WGS sequence"/>
</dbReference>
<dbReference type="SUPFAM" id="SSF52440">
    <property type="entry name" value="PreATP-grasp domain"/>
    <property type="match status" value="1"/>
</dbReference>
<dbReference type="AlphaFoldDB" id="A0A558H6S1"/>
<dbReference type="SMART" id="SM00878">
    <property type="entry name" value="Biotin_carb_C"/>
    <property type="match status" value="1"/>
</dbReference>
<dbReference type="InterPro" id="IPR005482">
    <property type="entry name" value="Biotin_COase_C"/>
</dbReference>
<keyword evidence="5 7" id="KW-0067">ATP-binding</keyword>
<dbReference type="Pfam" id="PF00364">
    <property type="entry name" value="Biotin_lipoyl"/>
    <property type="match status" value="1"/>
</dbReference>
<dbReference type="CDD" id="cd06850">
    <property type="entry name" value="biotinyl_domain"/>
    <property type="match status" value="1"/>
</dbReference>
<dbReference type="SUPFAM" id="SSF56059">
    <property type="entry name" value="Glutathione synthetase ATP-binding domain-like"/>
    <property type="match status" value="1"/>
</dbReference>
<dbReference type="GO" id="GO:0046872">
    <property type="term" value="F:metal ion binding"/>
    <property type="evidence" value="ECO:0007669"/>
    <property type="project" value="InterPro"/>
</dbReference>
<dbReference type="InterPro" id="IPR050856">
    <property type="entry name" value="Biotin_carboxylase_complex"/>
</dbReference>
<dbReference type="SUPFAM" id="SSF51246">
    <property type="entry name" value="Rudiment single hybrid motif"/>
    <property type="match status" value="1"/>
</dbReference>
<keyword evidence="4 7" id="KW-0547">Nucleotide-binding</keyword>
<comment type="cofactor">
    <cofactor evidence="1">
        <name>biotin</name>
        <dbReference type="ChEBI" id="CHEBI:57586"/>
    </cofactor>
</comment>
<comment type="caution">
    <text evidence="11">The sequence shown here is derived from an EMBL/GenBank/DDBJ whole genome shotgun (WGS) entry which is preliminary data.</text>
</comment>
<dbReference type="Gene3D" id="3.30.470.20">
    <property type="entry name" value="ATP-grasp fold, B domain"/>
    <property type="match status" value="1"/>
</dbReference>
<dbReference type="Pfam" id="PF02786">
    <property type="entry name" value="CPSase_L_D2"/>
    <property type="match status" value="1"/>
</dbReference>
<evidence type="ECO:0000259" key="10">
    <source>
        <dbReference type="PROSITE" id="PS50979"/>
    </source>
</evidence>
<dbReference type="InterPro" id="IPR000089">
    <property type="entry name" value="Biotin_lipoyl"/>
</dbReference>
<dbReference type="PROSITE" id="PS50975">
    <property type="entry name" value="ATP_GRASP"/>
    <property type="match status" value="1"/>
</dbReference>
<evidence type="ECO:0000313" key="11">
    <source>
        <dbReference type="EMBL" id="TVU64826.1"/>
    </source>
</evidence>
<feature type="domain" description="Biotin carboxylation" evidence="10">
    <location>
        <begin position="1"/>
        <end position="444"/>
    </location>
</feature>
<evidence type="ECO:0000256" key="4">
    <source>
        <dbReference type="ARBA" id="ARBA00022741"/>
    </source>
</evidence>
<evidence type="ECO:0000256" key="6">
    <source>
        <dbReference type="ARBA" id="ARBA00023267"/>
    </source>
</evidence>
<evidence type="ECO:0000259" key="9">
    <source>
        <dbReference type="PROSITE" id="PS50975"/>
    </source>
</evidence>
<feature type="domain" description="Lipoyl-binding" evidence="8">
    <location>
        <begin position="508"/>
        <end position="585"/>
    </location>
</feature>
<dbReference type="InterPro" id="IPR011053">
    <property type="entry name" value="Single_hybrid_motif"/>
</dbReference>
<reference evidence="11 12" key="1">
    <citation type="submission" date="2019-07" db="EMBL/GenBank/DDBJ databases">
        <title>Diversity of Bacteria from Kongsfjorden, Arctic.</title>
        <authorList>
            <person name="Yu Y."/>
        </authorList>
    </citation>
    <scope>NUCLEOTIDE SEQUENCE [LARGE SCALE GENOMIC DNA]</scope>
    <source>
        <strain evidence="11 12">SM1928</strain>
    </source>
</reference>
<dbReference type="PROSITE" id="PS50979">
    <property type="entry name" value="BC"/>
    <property type="match status" value="1"/>
</dbReference>
<evidence type="ECO:0000256" key="3">
    <source>
        <dbReference type="ARBA" id="ARBA00022598"/>
    </source>
</evidence>
<name>A0A558H6S1_PAENT</name>
<gene>
    <name evidence="11" type="ORF">FQP90_07160</name>
</gene>
<evidence type="ECO:0000256" key="5">
    <source>
        <dbReference type="ARBA" id="ARBA00022840"/>
    </source>
</evidence>
<feature type="domain" description="ATP-grasp" evidence="9">
    <location>
        <begin position="119"/>
        <end position="316"/>
    </location>
</feature>
<dbReference type="InterPro" id="IPR016185">
    <property type="entry name" value="PreATP-grasp_dom_sf"/>
</dbReference>
<dbReference type="Gene3D" id="2.40.50.100">
    <property type="match status" value="1"/>
</dbReference>